<dbReference type="AlphaFoldDB" id="A0A7R9F9G8"/>
<feature type="compositionally biased region" description="Basic and acidic residues" evidence="1">
    <location>
        <begin position="641"/>
        <end position="652"/>
    </location>
</feature>
<name>A0A7R9F9G8_9NEOP</name>
<organism evidence="2">
    <name type="scientific">Timema bartmani</name>
    <dbReference type="NCBI Taxonomy" id="61472"/>
    <lineage>
        <taxon>Eukaryota</taxon>
        <taxon>Metazoa</taxon>
        <taxon>Ecdysozoa</taxon>
        <taxon>Arthropoda</taxon>
        <taxon>Hexapoda</taxon>
        <taxon>Insecta</taxon>
        <taxon>Pterygota</taxon>
        <taxon>Neoptera</taxon>
        <taxon>Polyneoptera</taxon>
        <taxon>Phasmatodea</taxon>
        <taxon>Timematodea</taxon>
        <taxon>Timematoidea</taxon>
        <taxon>Timematidae</taxon>
        <taxon>Timema</taxon>
    </lineage>
</organism>
<feature type="compositionally biased region" description="Polar residues" evidence="1">
    <location>
        <begin position="743"/>
        <end position="756"/>
    </location>
</feature>
<protein>
    <submittedName>
        <fullName evidence="2">Uncharacterized protein</fullName>
    </submittedName>
</protein>
<sequence length="976" mass="104959">MSKEWGSPAESLTTDSGSIVDDGENNEPENESPETASSDVSLTTLNPSSGINSSAATLPSSSSIETRIATPLHLTNEDNINSEHEITKNISNNSQSSLPTNKTQASTIIVANNLVINNFKTLNKEGICDSIHSDTVQPTTPVISIKVPMPVLSSAIEDGTDKTLRSDGLVLSTDNKGLEKEKSKILSIQQTPGLVEDFPTPEHRSVIKVENESVRIKRDVKDKCESSKEIGTSLMKGYDEIDPTGLAPKVIIKEEVDNSNRCGMFNVPVPLPTGSVIIKEEMQTSQVHGSLIGGLESMVTNNLIFQGSGFNMNATIKSEPGLSREQSNSPITTDMPVSLSTDNANLPIPSNLLQIPPNMSSGNSKNLSNLSLHHGGVRTPPAHIQAMSGSSIIHQCTDMRHSEIPLQENMPIRQQNTQLCASDMRTHVSDLRQQGGVHIHVGDICQNLESSHLNNSLNPNKSLLQHPASNSEADKDHNAANLISSSPSSHQTSLPSGPTSIPQPVMHPSQQGSPLSRQSPGHPHPHSSPFLGPPGHPALHPHHPHHALIHHQLFAAAAAHAAAVHNQYHPHHPYAAYGYPFPYPYGPPMPQPHPVPPPHHTGGHDHRSSHEQPKLESRTSSALETTSLHTSHQSSLSSVTTRREISEESNLEKHHHHSQELTTTHHHHQSSHHSSRVGRIGGGRTLPVIHRTGEATRMALAVEAGTSMPSHLQLFFLRHGFLVEPAVERRLCLVSGTVHHQISTEKQSAHHNQPPVNHSMTISHSSTSSSSASVQHKINTGGKGSVSSQSSSPSCHVSATLSSTTSASTSISLPSSNHGNHHHSHHHAHSHHHQHHQLASGDSLSPSTSMMMPSGMNVTGPNGSRTHHSGLSSHGGHSHQSKQGRNTPTNNTSLYHPSSNHPGLMAQPGIPTSLAHHTMGMGLSPATMPGSSLEALRLILIVAEPTHRQLPAFSINLREFRPILLCKDILVSDLSL</sequence>
<evidence type="ECO:0000256" key="1">
    <source>
        <dbReference type="SAM" id="MobiDB-lite"/>
    </source>
</evidence>
<feature type="compositionally biased region" description="Low complexity" evidence="1">
    <location>
        <begin position="484"/>
        <end position="496"/>
    </location>
</feature>
<feature type="compositionally biased region" description="Pro residues" evidence="1">
    <location>
        <begin position="590"/>
        <end position="599"/>
    </location>
</feature>
<feature type="compositionally biased region" description="Low complexity" evidence="1">
    <location>
        <begin position="452"/>
        <end position="464"/>
    </location>
</feature>
<feature type="region of interest" description="Disordered" evidence="1">
    <location>
        <begin position="590"/>
        <end position="684"/>
    </location>
</feature>
<feature type="compositionally biased region" description="Basic residues" evidence="1">
    <location>
        <begin position="819"/>
        <end position="836"/>
    </location>
</feature>
<reference evidence="2" key="1">
    <citation type="submission" date="2020-11" db="EMBL/GenBank/DDBJ databases">
        <authorList>
            <person name="Tran Van P."/>
        </authorList>
    </citation>
    <scope>NUCLEOTIDE SEQUENCE</scope>
</reference>
<feature type="compositionally biased region" description="Basic and acidic residues" evidence="1">
    <location>
        <begin position="602"/>
        <end position="617"/>
    </location>
</feature>
<feature type="region of interest" description="Disordered" evidence="1">
    <location>
        <begin position="743"/>
        <end position="923"/>
    </location>
</feature>
<proteinExistence type="predicted"/>
<feature type="compositionally biased region" description="Polar residues" evidence="1">
    <location>
        <begin position="497"/>
        <end position="518"/>
    </location>
</feature>
<evidence type="ECO:0000313" key="2">
    <source>
        <dbReference type="EMBL" id="CAD7448415.1"/>
    </source>
</evidence>
<feature type="compositionally biased region" description="Polar residues" evidence="1">
    <location>
        <begin position="885"/>
        <end position="901"/>
    </location>
</feature>
<dbReference type="EMBL" id="OD569974">
    <property type="protein sequence ID" value="CAD7448415.1"/>
    <property type="molecule type" value="Genomic_DNA"/>
</dbReference>
<feature type="compositionally biased region" description="Low complexity" evidence="1">
    <location>
        <begin position="837"/>
        <end position="856"/>
    </location>
</feature>
<gene>
    <name evidence="2" type="ORF">TBIB3V08_LOCUS10702</name>
</gene>
<feature type="compositionally biased region" description="Polar residues" evidence="1">
    <location>
        <begin position="35"/>
        <end position="52"/>
    </location>
</feature>
<feature type="compositionally biased region" description="Low complexity" evidence="1">
    <location>
        <begin position="53"/>
        <end position="63"/>
    </location>
</feature>
<feature type="compositionally biased region" description="Low complexity" evidence="1">
    <location>
        <begin position="758"/>
        <end position="773"/>
    </location>
</feature>
<feature type="compositionally biased region" description="Basic residues" evidence="1">
    <location>
        <begin position="664"/>
        <end position="676"/>
    </location>
</feature>
<feature type="compositionally biased region" description="Low complexity" evidence="1">
    <location>
        <begin position="785"/>
        <end position="818"/>
    </location>
</feature>
<feature type="compositionally biased region" description="Acidic residues" evidence="1">
    <location>
        <begin position="21"/>
        <end position="32"/>
    </location>
</feature>
<feature type="compositionally biased region" description="Low complexity" evidence="1">
    <location>
        <begin position="625"/>
        <end position="640"/>
    </location>
</feature>
<feature type="region of interest" description="Disordered" evidence="1">
    <location>
        <begin position="1"/>
        <end position="63"/>
    </location>
</feature>
<accession>A0A7R9F9G8</accession>
<feature type="region of interest" description="Disordered" evidence="1">
    <location>
        <begin position="452"/>
        <end position="543"/>
    </location>
</feature>